<evidence type="ECO:0000313" key="2">
    <source>
        <dbReference type="EMBL" id="ORX50308.1"/>
    </source>
</evidence>
<reference evidence="2 3" key="1">
    <citation type="submission" date="2016-08" db="EMBL/GenBank/DDBJ databases">
        <title>Genomes of anaerobic fungi encode conserved fungal cellulosomes for biomass hydrolysis.</title>
        <authorList>
            <consortium name="DOE Joint Genome Institute"/>
            <person name="Haitjema C.H."/>
            <person name="Gilmore S.P."/>
            <person name="Henske J.K."/>
            <person name="Solomon K.V."/>
            <person name="De Groot R."/>
            <person name="Kuo A."/>
            <person name="Mondo S.J."/>
            <person name="Salamov A.A."/>
            <person name="Labutti K."/>
            <person name="Zhao Z."/>
            <person name="Chiniquy J."/>
            <person name="Barry K."/>
            <person name="Brewer H.M."/>
            <person name="Purvine S.O."/>
            <person name="Wright A.T."/>
            <person name="Boxma B."/>
            <person name="Van Alen T."/>
            <person name="Hackstein J.H."/>
            <person name="Baker S.E."/>
            <person name="Grigoriev I.V."/>
            <person name="O'Malley M.A."/>
        </authorList>
    </citation>
    <scope>NUCLEOTIDE SEQUENCE [LARGE SCALE GENOMIC DNA]</scope>
    <source>
        <strain evidence="3">finn</strain>
    </source>
</reference>
<evidence type="ECO:0000256" key="1">
    <source>
        <dbReference type="SAM" id="MobiDB-lite"/>
    </source>
</evidence>
<name>A0A1Y1V947_9FUNG</name>
<feature type="region of interest" description="Disordered" evidence="1">
    <location>
        <begin position="105"/>
        <end position="135"/>
    </location>
</feature>
<dbReference type="Proteomes" id="UP000193719">
    <property type="component" value="Unassembled WGS sequence"/>
</dbReference>
<reference evidence="2 3" key="2">
    <citation type="submission" date="2016-08" db="EMBL/GenBank/DDBJ databases">
        <title>Pervasive Adenine N6-methylation of Active Genes in Fungi.</title>
        <authorList>
            <consortium name="DOE Joint Genome Institute"/>
            <person name="Mondo S.J."/>
            <person name="Dannebaum R.O."/>
            <person name="Kuo R.C."/>
            <person name="Labutti K."/>
            <person name="Haridas S."/>
            <person name="Kuo A."/>
            <person name="Salamov A."/>
            <person name="Ahrendt S.R."/>
            <person name="Lipzen A."/>
            <person name="Sullivan W."/>
            <person name="Andreopoulos W.B."/>
            <person name="Clum A."/>
            <person name="Lindquist E."/>
            <person name="Daum C."/>
            <person name="Ramamoorthy G.K."/>
            <person name="Gryganskyi A."/>
            <person name="Culley D."/>
            <person name="Magnuson J.K."/>
            <person name="James T.Y."/>
            <person name="O'Malley M.A."/>
            <person name="Stajich J.E."/>
            <person name="Spatafora J.W."/>
            <person name="Visel A."/>
            <person name="Grigoriev I.V."/>
        </authorList>
    </citation>
    <scope>NUCLEOTIDE SEQUENCE [LARGE SCALE GENOMIC DNA]</scope>
    <source>
        <strain evidence="3">finn</strain>
    </source>
</reference>
<evidence type="ECO:0000313" key="3">
    <source>
        <dbReference type="Proteomes" id="UP000193719"/>
    </source>
</evidence>
<feature type="compositionally biased region" description="Acidic residues" evidence="1">
    <location>
        <begin position="111"/>
        <end position="135"/>
    </location>
</feature>
<proteinExistence type="predicted"/>
<accession>A0A1Y1V947</accession>
<gene>
    <name evidence="2" type="ORF">BCR36DRAFT_58220</name>
</gene>
<dbReference type="OrthoDB" id="5581181at2759"/>
<dbReference type="EMBL" id="MCFH01000021">
    <property type="protein sequence ID" value="ORX50308.1"/>
    <property type="molecule type" value="Genomic_DNA"/>
</dbReference>
<protein>
    <submittedName>
        <fullName evidence="2">Uncharacterized protein</fullName>
    </submittedName>
</protein>
<sequence>MIIPELNNFKVCIGTWDKSQFYSEYINEAEEEGDDNYNYNEMDVISEEDQSINGDSSKGFLSSSKVDMEDEVEIIKLNEELEETKEDVSLNENVEMDDCIMEEEKSIDEEMNKEDEDELNTSSDEGDAESIESSDIDEWISEISDDFDIDFDEKNYKIFEDEDKFSEAHNQIKQFVINSSYINDDHFLYRYEYIICNVIYRSISHHINSNVKGNFSSPCLVKSISYFNCVTIPFQKLIWQPERMFYKNL</sequence>
<comment type="caution">
    <text evidence="2">The sequence shown here is derived from an EMBL/GenBank/DDBJ whole genome shotgun (WGS) entry which is preliminary data.</text>
</comment>
<keyword evidence="3" id="KW-1185">Reference proteome</keyword>
<dbReference type="AlphaFoldDB" id="A0A1Y1V947"/>
<organism evidence="2 3">
    <name type="scientific">Piromyces finnis</name>
    <dbReference type="NCBI Taxonomy" id="1754191"/>
    <lineage>
        <taxon>Eukaryota</taxon>
        <taxon>Fungi</taxon>
        <taxon>Fungi incertae sedis</taxon>
        <taxon>Chytridiomycota</taxon>
        <taxon>Chytridiomycota incertae sedis</taxon>
        <taxon>Neocallimastigomycetes</taxon>
        <taxon>Neocallimastigales</taxon>
        <taxon>Neocallimastigaceae</taxon>
        <taxon>Piromyces</taxon>
    </lineage>
</organism>